<organism evidence="6 7">
    <name type="scientific">Novipirellula herctigrandis</name>
    <dbReference type="NCBI Taxonomy" id="2527986"/>
    <lineage>
        <taxon>Bacteria</taxon>
        <taxon>Pseudomonadati</taxon>
        <taxon>Planctomycetota</taxon>
        <taxon>Planctomycetia</taxon>
        <taxon>Pirellulales</taxon>
        <taxon>Pirellulaceae</taxon>
        <taxon>Novipirellula</taxon>
    </lineage>
</organism>
<keyword evidence="3 4" id="KW-0326">Glycosidase</keyword>
<keyword evidence="2 4" id="KW-0378">Hydrolase</keyword>
<gene>
    <name evidence="6" type="ORF">CA13_47550</name>
</gene>
<proteinExistence type="inferred from homology"/>
<accession>A0A5C5Z7W6</accession>
<dbReference type="InterPro" id="IPR006710">
    <property type="entry name" value="Glyco_hydro_43"/>
</dbReference>
<feature type="chain" id="PRO_5023133445" evidence="5">
    <location>
        <begin position="24"/>
        <end position="388"/>
    </location>
</feature>
<dbReference type="GO" id="GO:0005975">
    <property type="term" value="P:carbohydrate metabolic process"/>
    <property type="evidence" value="ECO:0007669"/>
    <property type="project" value="InterPro"/>
</dbReference>
<dbReference type="PANTHER" id="PTHR22925">
    <property type="entry name" value="GLYCOSYL HYDROLASE 43 FAMILY MEMBER"/>
    <property type="match status" value="1"/>
</dbReference>
<evidence type="ECO:0000256" key="4">
    <source>
        <dbReference type="RuleBase" id="RU361187"/>
    </source>
</evidence>
<dbReference type="Proteomes" id="UP000315010">
    <property type="component" value="Unassembled WGS sequence"/>
</dbReference>
<evidence type="ECO:0000313" key="6">
    <source>
        <dbReference type="EMBL" id="TWT83290.1"/>
    </source>
</evidence>
<sequence precursor="true">MIHNNRLFLHLLITCLMVGPAFADSFKPGSLWQDNNGVPINAHGGGLLRHEGIYYWYGEHKVGGTAGNKAMVGVHCYSSPDLYHWTDEGIALPVSGDEHADIAKGCVLERPKVIYNVTTGKFVMWFHLELKGTGYESARSGVAVSNTPTGPFTYLRSCRPNAGKWPKNAASEERIIPKPESLAKVPHGGPNSVSVRSSLLGRDYEGGQMARDMTLFVDDDGKAYHVYSSEENSTTHIALLSDDYLSHSGIYVRVFPHRWMEAPAICKRNGEYYFLGSGCTGWAPNTARAAVADNILGPWVEIESPCIGVNPQNGLGPEKTFGGQSTFIQKVDGEKDAYIAMFDIWNPKNAIDGRYVWLPMSFNRDRYNIIWKNEWDLSHFDSTKAQDE</sequence>
<dbReference type="GO" id="GO:0004553">
    <property type="term" value="F:hydrolase activity, hydrolyzing O-glycosyl compounds"/>
    <property type="evidence" value="ECO:0007669"/>
    <property type="project" value="InterPro"/>
</dbReference>
<keyword evidence="5" id="KW-0732">Signal</keyword>
<reference evidence="6 7" key="1">
    <citation type="submission" date="2019-02" db="EMBL/GenBank/DDBJ databases">
        <title>Deep-cultivation of Planctomycetes and their phenomic and genomic characterization uncovers novel biology.</title>
        <authorList>
            <person name="Wiegand S."/>
            <person name="Jogler M."/>
            <person name="Boedeker C."/>
            <person name="Pinto D."/>
            <person name="Vollmers J."/>
            <person name="Rivas-Marin E."/>
            <person name="Kohn T."/>
            <person name="Peeters S.H."/>
            <person name="Heuer A."/>
            <person name="Rast P."/>
            <person name="Oberbeckmann S."/>
            <person name="Bunk B."/>
            <person name="Jeske O."/>
            <person name="Meyerdierks A."/>
            <person name="Storesund J.E."/>
            <person name="Kallscheuer N."/>
            <person name="Luecker S."/>
            <person name="Lage O.M."/>
            <person name="Pohl T."/>
            <person name="Merkel B.J."/>
            <person name="Hornburger P."/>
            <person name="Mueller R.-W."/>
            <person name="Bruemmer F."/>
            <person name="Labrenz M."/>
            <person name="Spormann A.M."/>
            <person name="Op Den Camp H."/>
            <person name="Overmann J."/>
            <person name="Amann R."/>
            <person name="Jetten M.S.M."/>
            <person name="Mascher T."/>
            <person name="Medema M.H."/>
            <person name="Devos D.P."/>
            <person name="Kaster A.-K."/>
            <person name="Ovreas L."/>
            <person name="Rohde M."/>
            <person name="Galperin M.Y."/>
            <person name="Jogler C."/>
        </authorList>
    </citation>
    <scope>NUCLEOTIDE SEQUENCE [LARGE SCALE GENOMIC DNA]</scope>
    <source>
        <strain evidence="6 7">CA13</strain>
    </source>
</reference>
<evidence type="ECO:0000256" key="1">
    <source>
        <dbReference type="ARBA" id="ARBA00009865"/>
    </source>
</evidence>
<dbReference type="PANTHER" id="PTHR22925:SF3">
    <property type="entry name" value="GLYCOSYL HYDROLASE FAMILY PROTEIN 43"/>
    <property type="match status" value="1"/>
</dbReference>
<keyword evidence="7" id="KW-1185">Reference proteome</keyword>
<evidence type="ECO:0000256" key="2">
    <source>
        <dbReference type="ARBA" id="ARBA00022801"/>
    </source>
</evidence>
<protein>
    <submittedName>
        <fullName evidence="6">Glycosyl hydrolases family 43</fullName>
    </submittedName>
</protein>
<dbReference type="SUPFAM" id="SSF75005">
    <property type="entry name" value="Arabinanase/levansucrase/invertase"/>
    <property type="match status" value="1"/>
</dbReference>
<dbReference type="EMBL" id="SJPJ01000001">
    <property type="protein sequence ID" value="TWT83290.1"/>
    <property type="molecule type" value="Genomic_DNA"/>
</dbReference>
<dbReference type="CDD" id="cd18825">
    <property type="entry name" value="GH43_CtGH43-like"/>
    <property type="match status" value="1"/>
</dbReference>
<evidence type="ECO:0000313" key="7">
    <source>
        <dbReference type="Proteomes" id="UP000315010"/>
    </source>
</evidence>
<dbReference type="Gene3D" id="2.115.10.20">
    <property type="entry name" value="Glycosyl hydrolase domain, family 43"/>
    <property type="match status" value="1"/>
</dbReference>
<feature type="signal peptide" evidence="5">
    <location>
        <begin position="1"/>
        <end position="23"/>
    </location>
</feature>
<dbReference type="OrthoDB" id="273314at2"/>
<evidence type="ECO:0000256" key="5">
    <source>
        <dbReference type="SAM" id="SignalP"/>
    </source>
</evidence>
<evidence type="ECO:0000256" key="3">
    <source>
        <dbReference type="ARBA" id="ARBA00023295"/>
    </source>
</evidence>
<dbReference type="InterPro" id="IPR023296">
    <property type="entry name" value="Glyco_hydro_beta-prop_sf"/>
</dbReference>
<comment type="similarity">
    <text evidence="1 4">Belongs to the glycosyl hydrolase 43 family.</text>
</comment>
<comment type="caution">
    <text evidence="6">The sequence shown here is derived from an EMBL/GenBank/DDBJ whole genome shotgun (WGS) entry which is preliminary data.</text>
</comment>
<dbReference type="Pfam" id="PF04616">
    <property type="entry name" value="Glyco_hydro_43"/>
    <property type="match status" value="1"/>
</dbReference>
<dbReference type="AlphaFoldDB" id="A0A5C5Z7W6"/>
<name>A0A5C5Z7W6_9BACT</name>